<dbReference type="EMBL" id="NBTX02000004">
    <property type="protein sequence ID" value="PNL62249.1"/>
    <property type="molecule type" value="Genomic_DNA"/>
</dbReference>
<dbReference type="AlphaFoldDB" id="A0AAX0WV43"/>
<accession>A0AAX0WV43</accession>
<dbReference type="Proteomes" id="UP000192511">
    <property type="component" value="Unassembled WGS sequence"/>
</dbReference>
<keyword evidence="2" id="KW-1185">Reference proteome</keyword>
<organism evidence="1 2">
    <name type="scientific">Legionella anisa</name>
    <dbReference type="NCBI Taxonomy" id="28082"/>
    <lineage>
        <taxon>Bacteria</taxon>
        <taxon>Pseudomonadati</taxon>
        <taxon>Pseudomonadota</taxon>
        <taxon>Gammaproteobacteria</taxon>
        <taxon>Legionellales</taxon>
        <taxon>Legionellaceae</taxon>
        <taxon>Legionella</taxon>
    </lineage>
</organism>
<dbReference type="RefSeq" id="WP_019235500.1">
    <property type="nucleotide sequence ID" value="NZ_CAAAHR010000089.1"/>
</dbReference>
<evidence type="ECO:0000313" key="1">
    <source>
        <dbReference type="EMBL" id="PNL62249.1"/>
    </source>
</evidence>
<gene>
    <name evidence="1" type="ORF">A6J39_014060</name>
</gene>
<evidence type="ECO:0000313" key="2">
    <source>
        <dbReference type="Proteomes" id="UP000192511"/>
    </source>
</evidence>
<name>A0AAX0WV43_9GAMM</name>
<proteinExistence type="predicted"/>
<protein>
    <submittedName>
        <fullName evidence="1">Uncharacterized protein</fullName>
    </submittedName>
</protein>
<sequence length="172" mass="19681">MNHSVKLGPRHELSATRTFNSNYFLREDTVGDLKDRFSVQAQSMIRALEDFRAELVGEQERLKDKPKKEAIISNKIREVEDTIQLLTERHLDSIEDDYPDFETAKSDLLVDLDLIRQGVGVMQFSQEEQGILHEHSNLLKRTGLLGGITDTESNLQRITEEASERFKANPLA</sequence>
<dbReference type="GeneID" id="98065383"/>
<reference evidence="1" key="1">
    <citation type="submission" date="2017-12" db="EMBL/GenBank/DDBJ databases">
        <title>FDA dAtabase for Regulatory Grade micrObial Sequences (FDA-ARGOS): Supporting development and validation of Infectious Disease Dx tests.</title>
        <authorList>
            <person name="Kerrigan L."/>
            <person name="Tallon L.J."/>
            <person name="Sadzewicz L."/>
            <person name="Sengamalay N."/>
            <person name="Ott S."/>
            <person name="Godinez A."/>
            <person name="Nagaraj S."/>
            <person name="Vavikolanu K."/>
            <person name="Vyas G."/>
            <person name="Nadendla S."/>
            <person name="Aluvathingal J."/>
            <person name="Sichtig H."/>
        </authorList>
    </citation>
    <scope>NUCLEOTIDE SEQUENCE [LARGE SCALE GENOMIC DNA]</scope>
    <source>
        <strain evidence="1">FDAARGOS_200</strain>
    </source>
</reference>
<comment type="caution">
    <text evidence="1">The sequence shown here is derived from an EMBL/GenBank/DDBJ whole genome shotgun (WGS) entry which is preliminary data.</text>
</comment>